<dbReference type="EMBL" id="PNBA02000003">
    <property type="protein sequence ID" value="KAG6429600.1"/>
    <property type="molecule type" value="Genomic_DNA"/>
</dbReference>
<evidence type="ECO:0000256" key="1">
    <source>
        <dbReference type="ARBA" id="ARBA00022692"/>
    </source>
</evidence>
<keyword evidence="3 4" id="KW-0472">Membrane</keyword>
<evidence type="ECO:0000256" key="4">
    <source>
        <dbReference type="SAM" id="Phobius"/>
    </source>
</evidence>
<feature type="transmembrane region" description="Helical" evidence="4">
    <location>
        <begin position="151"/>
        <end position="172"/>
    </location>
</feature>
<feature type="transmembrane region" description="Helical" evidence="4">
    <location>
        <begin position="39"/>
        <end position="61"/>
    </location>
</feature>
<evidence type="ECO:0000256" key="3">
    <source>
        <dbReference type="ARBA" id="ARBA00023136"/>
    </source>
</evidence>
<dbReference type="AlphaFoldDB" id="A0A8X8YAR6"/>
<feature type="transmembrane region" description="Helical" evidence="4">
    <location>
        <begin position="122"/>
        <end position="144"/>
    </location>
</feature>
<keyword evidence="1 4" id="KW-0812">Transmembrane</keyword>
<name>A0A8X8YAR6_SALSN</name>
<feature type="transmembrane region" description="Helical" evidence="4">
    <location>
        <begin position="215"/>
        <end position="235"/>
    </location>
</feature>
<proteinExistence type="predicted"/>
<dbReference type="InterPro" id="IPR030184">
    <property type="entry name" value="WAT1-related"/>
</dbReference>
<reference evidence="5" key="1">
    <citation type="submission" date="2018-01" db="EMBL/GenBank/DDBJ databases">
        <authorList>
            <person name="Mao J.F."/>
        </authorList>
    </citation>
    <scope>NUCLEOTIDE SEQUENCE</scope>
    <source>
        <strain evidence="5">Huo1</strain>
        <tissue evidence="5">Leaf</tissue>
    </source>
</reference>
<feature type="transmembrane region" description="Helical" evidence="4">
    <location>
        <begin position="67"/>
        <end position="84"/>
    </location>
</feature>
<organism evidence="5">
    <name type="scientific">Salvia splendens</name>
    <name type="common">Scarlet sage</name>
    <dbReference type="NCBI Taxonomy" id="180675"/>
    <lineage>
        <taxon>Eukaryota</taxon>
        <taxon>Viridiplantae</taxon>
        <taxon>Streptophyta</taxon>
        <taxon>Embryophyta</taxon>
        <taxon>Tracheophyta</taxon>
        <taxon>Spermatophyta</taxon>
        <taxon>Magnoliopsida</taxon>
        <taxon>eudicotyledons</taxon>
        <taxon>Gunneridae</taxon>
        <taxon>Pentapetalae</taxon>
        <taxon>asterids</taxon>
        <taxon>lamiids</taxon>
        <taxon>Lamiales</taxon>
        <taxon>Lamiaceae</taxon>
        <taxon>Nepetoideae</taxon>
        <taxon>Mentheae</taxon>
        <taxon>Salviinae</taxon>
        <taxon>Salvia</taxon>
        <taxon>Salvia subgen. Calosphace</taxon>
        <taxon>core Calosphace</taxon>
    </lineage>
</organism>
<protein>
    <recommendedName>
        <fullName evidence="7">WAT1-related protein</fullName>
    </recommendedName>
</protein>
<feature type="transmembrane region" description="Helical" evidence="4">
    <location>
        <begin position="6"/>
        <end position="27"/>
    </location>
</feature>
<feature type="transmembrane region" description="Helical" evidence="4">
    <location>
        <begin position="286"/>
        <end position="308"/>
    </location>
</feature>
<evidence type="ECO:0008006" key="7">
    <source>
        <dbReference type="Google" id="ProtNLM"/>
    </source>
</evidence>
<dbReference type="GO" id="GO:0022857">
    <property type="term" value="F:transmembrane transporter activity"/>
    <property type="evidence" value="ECO:0007669"/>
    <property type="project" value="InterPro"/>
</dbReference>
<feature type="transmembrane region" description="Helical" evidence="4">
    <location>
        <begin position="323"/>
        <end position="344"/>
    </location>
</feature>
<feature type="transmembrane region" description="Helical" evidence="4">
    <location>
        <begin position="377"/>
        <end position="395"/>
    </location>
</feature>
<dbReference type="PANTHER" id="PTHR31218">
    <property type="entry name" value="WAT1-RELATED PROTEIN"/>
    <property type="match status" value="1"/>
</dbReference>
<feature type="transmembrane region" description="Helical" evidence="4">
    <location>
        <begin position="255"/>
        <end position="279"/>
    </location>
</feature>
<evidence type="ECO:0000256" key="2">
    <source>
        <dbReference type="ARBA" id="ARBA00022989"/>
    </source>
</evidence>
<keyword evidence="6" id="KW-1185">Reference proteome</keyword>
<evidence type="ECO:0000313" key="5">
    <source>
        <dbReference type="EMBL" id="KAG6429600.1"/>
    </source>
</evidence>
<reference evidence="5" key="2">
    <citation type="submission" date="2020-08" db="EMBL/GenBank/DDBJ databases">
        <title>Plant Genome Project.</title>
        <authorList>
            <person name="Zhang R.-G."/>
        </authorList>
    </citation>
    <scope>NUCLEOTIDE SEQUENCE</scope>
    <source>
        <strain evidence="5">Huo1</strain>
        <tissue evidence="5">Leaf</tissue>
    </source>
</reference>
<dbReference type="GO" id="GO:0016020">
    <property type="term" value="C:membrane"/>
    <property type="evidence" value="ECO:0007669"/>
    <property type="project" value="InterPro"/>
</dbReference>
<evidence type="ECO:0000313" key="6">
    <source>
        <dbReference type="Proteomes" id="UP000298416"/>
    </source>
</evidence>
<dbReference type="Proteomes" id="UP000298416">
    <property type="component" value="Unassembled WGS sequence"/>
</dbReference>
<gene>
    <name evidence="5" type="ORF">SASPL_107652</name>
</gene>
<sequence>MATTWIRSSLPYAGMVSAVIAIAINQITSKMAMSNGTSFYILSVYSNALAALILFPTSYLFHRSKRPPLSFSVLWRIFFLASFGEMGMMEALPYIGMVVVQFAQVVMLLAAETAIANGMTTFAFLSYSNIFSAILLLPICFSIYRSDPPPLLPAFLCGFFLLGFIGFTVQVLGMTGLIFSSASLSTTILNLIPAFTFVFAVILRLEKFNYRSSTSLAKSMGTVVSIGGAVVATLYQGPSLLGNSSDLLTAVSSTWVVGGLLLSLDSAAAAILIIVQALVVRKCPAVLILMLFYSCFIAVVTAAASAIVEKDLDAWSLNSTGRFIPVILSGLFGNVFQLSIGMWCVRRKGPVFTSIFHPIGVIVSIVAGVLILGETVYLGSLVGAMVVMAGFYAVLWGKAKEAKVIDNEDGKTTTPLLQEQGQEQGQLA</sequence>
<feature type="transmembrane region" description="Helical" evidence="4">
    <location>
        <begin position="178"/>
        <end position="203"/>
    </location>
</feature>
<comment type="caution">
    <text evidence="5">The sequence shown here is derived from an EMBL/GenBank/DDBJ whole genome shotgun (WGS) entry which is preliminary data.</text>
</comment>
<feature type="transmembrane region" description="Helical" evidence="4">
    <location>
        <begin position="351"/>
        <end position="371"/>
    </location>
</feature>
<accession>A0A8X8YAR6</accession>
<keyword evidence="2 4" id="KW-1133">Transmembrane helix</keyword>